<dbReference type="EMBL" id="CAHIKZ030003076">
    <property type="protein sequence ID" value="CAE1295881.1"/>
    <property type="molecule type" value="Genomic_DNA"/>
</dbReference>
<protein>
    <submittedName>
        <fullName evidence="2">Uncharacterized protein</fullName>
    </submittedName>
</protein>
<accession>A0A812DE49</accession>
<keyword evidence="1" id="KW-0472">Membrane</keyword>
<proteinExistence type="predicted"/>
<evidence type="ECO:0000313" key="3">
    <source>
        <dbReference type="Proteomes" id="UP000597762"/>
    </source>
</evidence>
<name>A0A812DE49_ACAPH</name>
<keyword evidence="1" id="KW-0812">Transmembrane</keyword>
<keyword evidence="3" id="KW-1185">Reference proteome</keyword>
<reference evidence="2" key="1">
    <citation type="submission" date="2021-01" db="EMBL/GenBank/DDBJ databases">
        <authorList>
            <person name="Li R."/>
            <person name="Bekaert M."/>
        </authorList>
    </citation>
    <scope>NUCLEOTIDE SEQUENCE</scope>
    <source>
        <strain evidence="2">Farmed</strain>
    </source>
</reference>
<feature type="transmembrane region" description="Helical" evidence="1">
    <location>
        <begin position="52"/>
        <end position="77"/>
    </location>
</feature>
<keyword evidence="1" id="KW-1133">Transmembrane helix</keyword>
<comment type="caution">
    <text evidence="2">The sequence shown here is derived from an EMBL/GenBank/DDBJ whole genome shotgun (WGS) entry which is preliminary data.</text>
</comment>
<dbReference type="AlphaFoldDB" id="A0A812DE49"/>
<sequence>MVGSRERQETCWWKDRKKIVPSLFCCLSFFFSLSFSVFLLHHFCSLSLSSRLFSFFLSFFLTYLFPLFFVVFFSLCFPFFLSFFLIPFIPLFLLSSLIIFFLSFFLSASPSFNLSIYLSIYLSITHLFYSNLLFYLLQVAYARVSSQYIGYSPCIVHCSNGSSITIPTADVVIFYITIISSVLSWLQYAKATLGIILPCKFMGATTLKRTIAMTLMTARI</sequence>
<feature type="transmembrane region" description="Helical" evidence="1">
    <location>
        <begin position="20"/>
        <end position="40"/>
    </location>
</feature>
<feature type="transmembrane region" description="Helical" evidence="1">
    <location>
        <begin position="84"/>
        <end position="108"/>
    </location>
</feature>
<evidence type="ECO:0000256" key="1">
    <source>
        <dbReference type="SAM" id="Phobius"/>
    </source>
</evidence>
<organism evidence="2 3">
    <name type="scientific">Acanthosepion pharaonis</name>
    <name type="common">Pharaoh cuttlefish</name>
    <name type="synonym">Sepia pharaonis</name>
    <dbReference type="NCBI Taxonomy" id="158019"/>
    <lineage>
        <taxon>Eukaryota</taxon>
        <taxon>Metazoa</taxon>
        <taxon>Spiralia</taxon>
        <taxon>Lophotrochozoa</taxon>
        <taxon>Mollusca</taxon>
        <taxon>Cephalopoda</taxon>
        <taxon>Coleoidea</taxon>
        <taxon>Decapodiformes</taxon>
        <taxon>Sepiida</taxon>
        <taxon>Sepiina</taxon>
        <taxon>Sepiidae</taxon>
        <taxon>Acanthosepion</taxon>
    </lineage>
</organism>
<gene>
    <name evidence="2" type="ORF">SPHA_51146</name>
</gene>
<dbReference type="Proteomes" id="UP000597762">
    <property type="component" value="Unassembled WGS sequence"/>
</dbReference>
<feature type="transmembrane region" description="Helical" evidence="1">
    <location>
        <begin position="114"/>
        <end position="137"/>
    </location>
</feature>
<evidence type="ECO:0000313" key="2">
    <source>
        <dbReference type="EMBL" id="CAE1295881.1"/>
    </source>
</evidence>